<organism evidence="1 2">
    <name type="scientific">Boletus reticuloceps</name>
    <dbReference type="NCBI Taxonomy" id="495285"/>
    <lineage>
        <taxon>Eukaryota</taxon>
        <taxon>Fungi</taxon>
        <taxon>Dikarya</taxon>
        <taxon>Basidiomycota</taxon>
        <taxon>Agaricomycotina</taxon>
        <taxon>Agaricomycetes</taxon>
        <taxon>Agaricomycetidae</taxon>
        <taxon>Boletales</taxon>
        <taxon>Boletineae</taxon>
        <taxon>Boletaceae</taxon>
        <taxon>Boletoideae</taxon>
        <taxon>Boletus</taxon>
    </lineage>
</organism>
<dbReference type="EMBL" id="JAGFBS010000012">
    <property type="protein sequence ID" value="KAG6376025.1"/>
    <property type="molecule type" value="Genomic_DNA"/>
</dbReference>
<sequence>MSPPTQHLARQSPCSLFTPAVHGGKRKSRCMSCGWSECRHQRSQSVQPDIAATPAGPTNSLVEAILNRYTTRLRPRTTGNTSAQDEALVGYRQSAGHTAVSKADGQIRVPKKPSKQDREDYRKWELLVSKDGGRVIEFNTSWTMSDVDDWLRRLLPMPFAWLDARRGKPTLGEYHWVLLNSQRLNYFVFICPTITGEELDEVKGPSGRKYTDYSIVITPRQLIPASAYPNLVIATENILSGGTVGSDVETIKESESEVEEIHRFSDDESDLDQPISYLLLPAAAITVLMQNKGKGRQALSPTIVDLSMDSNSDPENESDDLDDFQIVKDLFPVVSADDDAPTGVAMTTGNMDMTDSDATYQLQSTTPHLFSGLTGPGISDFNSVETDIFPVASNSVSSLLHFMYANCVYGCHSRIETKCFHGVSYQSFPTIWQQTSQIR</sequence>
<protein>
    <submittedName>
        <fullName evidence="1">Uncharacterized protein</fullName>
    </submittedName>
</protein>
<keyword evidence="2" id="KW-1185">Reference proteome</keyword>
<dbReference type="Proteomes" id="UP000683000">
    <property type="component" value="Unassembled WGS sequence"/>
</dbReference>
<proteinExistence type="predicted"/>
<reference evidence="1" key="1">
    <citation type="submission" date="2021-03" db="EMBL/GenBank/DDBJ databases">
        <title>Evolutionary innovations through gain and loss of genes in the ectomycorrhizal Boletales.</title>
        <authorList>
            <person name="Wu G."/>
            <person name="Miyauchi S."/>
            <person name="Morin E."/>
            <person name="Yang Z.-L."/>
            <person name="Xu J."/>
            <person name="Martin F.M."/>
        </authorList>
    </citation>
    <scope>NUCLEOTIDE SEQUENCE</scope>
    <source>
        <strain evidence="1">BR01</strain>
    </source>
</reference>
<evidence type="ECO:0000313" key="1">
    <source>
        <dbReference type="EMBL" id="KAG6376025.1"/>
    </source>
</evidence>
<gene>
    <name evidence="1" type="ORF">JVT61DRAFT_1989</name>
</gene>
<accession>A0A8I3AB40</accession>
<dbReference type="OrthoDB" id="2682934at2759"/>
<evidence type="ECO:0000313" key="2">
    <source>
        <dbReference type="Proteomes" id="UP000683000"/>
    </source>
</evidence>
<name>A0A8I3AB40_9AGAM</name>
<dbReference type="AlphaFoldDB" id="A0A8I3AB40"/>
<comment type="caution">
    <text evidence="1">The sequence shown here is derived from an EMBL/GenBank/DDBJ whole genome shotgun (WGS) entry which is preliminary data.</text>
</comment>